<dbReference type="PANTHER" id="PTHR48041:SF139">
    <property type="entry name" value="PROTEIN SCARLET"/>
    <property type="match status" value="1"/>
</dbReference>
<protein>
    <recommendedName>
        <fullName evidence="7">ABC-2 type transporter transmembrane domain-containing protein</fullName>
    </recommendedName>
</protein>
<evidence type="ECO:0000313" key="9">
    <source>
        <dbReference type="Proteomes" id="UP000032900"/>
    </source>
</evidence>
<dbReference type="RefSeq" id="WP_227625379.1">
    <property type="nucleotide sequence ID" value="NZ_BAZW01000004.1"/>
</dbReference>
<proteinExistence type="predicted"/>
<dbReference type="GO" id="GO:0016020">
    <property type="term" value="C:membrane"/>
    <property type="evidence" value="ECO:0007669"/>
    <property type="project" value="UniProtKB-SubCell"/>
</dbReference>
<dbReference type="STRING" id="1236989.JCM15548_1757"/>
<comment type="caution">
    <text evidence="8">The sequence shown here is derived from an EMBL/GenBank/DDBJ whole genome shotgun (WGS) entry which is preliminary data.</text>
</comment>
<keyword evidence="9" id="KW-1185">Reference proteome</keyword>
<evidence type="ECO:0000259" key="7">
    <source>
        <dbReference type="Pfam" id="PF01061"/>
    </source>
</evidence>
<evidence type="ECO:0000313" key="8">
    <source>
        <dbReference type="EMBL" id="GAO28637.1"/>
    </source>
</evidence>
<evidence type="ECO:0000256" key="1">
    <source>
        <dbReference type="ARBA" id="ARBA00004141"/>
    </source>
</evidence>
<dbReference type="GO" id="GO:0140359">
    <property type="term" value="F:ABC-type transporter activity"/>
    <property type="evidence" value="ECO:0007669"/>
    <property type="project" value="InterPro"/>
</dbReference>
<keyword evidence="3 6" id="KW-0812">Transmembrane</keyword>
<feature type="transmembrane region" description="Helical" evidence="6">
    <location>
        <begin position="189"/>
        <end position="207"/>
    </location>
</feature>
<dbReference type="Pfam" id="PF01061">
    <property type="entry name" value="ABC2_membrane"/>
    <property type="match status" value="1"/>
</dbReference>
<gene>
    <name evidence="8" type="ORF">JCM15548_1757</name>
</gene>
<feature type="transmembrane region" description="Helical" evidence="6">
    <location>
        <begin position="114"/>
        <end position="132"/>
    </location>
</feature>
<feature type="transmembrane region" description="Helical" evidence="6">
    <location>
        <begin position="219"/>
        <end position="240"/>
    </location>
</feature>
<evidence type="ECO:0000256" key="5">
    <source>
        <dbReference type="ARBA" id="ARBA00023136"/>
    </source>
</evidence>
<comment type="subcellular location">
    <subcellularLocation>
        <location evidence="1">Membrane</location>
        <topology evidence="1">Multi-pass membrane protein</topology>
    </subcellularLocation>
</comment>
<dbReference type="Proteomes" id="UP000032900">
    <property type="component" value="Unassembled WGS sequence"/>
</dbReference>
<organism evidence="8 9">
    <name type="scientific">Geofilum rubicundum JCM 15548</name>
    <dbReference type="NCBI Taxonomy" id="1236989"/>
    <lineage>
        <taxon>Bacteria</taxon>
        <taxon>Pseudomonadati</taxon>
        <taxon>Bacteroidota</taxon>
        <taxon>Bacteroidia</taxon>
        <taxon>Marinilabiliales</taxon>
        <taxon>Marinilabiliaceae</taxon>
        <taxon>Geofilum</taxon>
    </lineage>
</organism>
<evidence type="ECO:0000256" key="2">
    <source>
        <dbReference type="ARBA" id="ARBA00022448"/>
    </source>
</evidence>
<evidence type="ECO:0000256" key="6">
    <source>
        <dbReference type="SAM" id="Phobius"/>
    </source>
</evidence>
<feature type="transmembrane region" description="Helical" evidence="6">
    <location>
        <begin position="468"/>
        <end position="488"/>
    </location>
</feature>
<evidence type="ECO:0000256" key="3">
    <source>
        <dbReference type="ARBA" id="ARBA00022692"/>
    </source>
</evidence>
<feature type="transmembrane region" description="Helical" evidence="6">
    <location>
        <begin position="70"/>
        <end position="94"/>
    </location>
</feature>
<keyword evidence="5 6" id="KW-0472">Membrane</keyword>
<name>A0A0E9LST0_9BACT</name>
<keyword evidence="2" id="KW-0813">Transport</keyword>
<dbReference type="AlphaFoldDB" id="A0A0E9LST0"/>
<keyword evidence="4 6" id="KW-1133">Transmembrane helix</keyword>
<evidence type="ECO:0000256" key="4">
    <source>
        <dbReference type="ARBA" id="ARBA00022989"/>
    </source>
</evidence>
<feature type="domain" description="ABC-2 type transporter transmembrane" evidence="7">
    <location>
        <begin position="54"/>
        <end position="271"/>
    </location>
</feature>
<dbReference type="InterPro" id="IPR013525">
    <property type="entry name" value="ABC2_TM"/>
</dbReference>
<dbReference type="InterPro" id="IPR050352">
    <property type="entry name" value="ABCG_transporters"/>
</dbReference>
<dbReference type="PANTHER" id="PTHR48041">
    <property type="entry name" value="ABC TRANSPORTER G FAMILY MEMBER 28"/>
    <property type="match status" value="1"/>
</dbReference>
<dbReference type="EMBL" id="BAZW01000004">
    <property type="protein sequence ID" value="GAO28637.1"/>
    <property type="molecule type" value="Genomic_DNA"/>
</dbReference>
<accession>A0A0E9LST0</accession>
<sequence length="512" mass="59361">MLDEYGNPTGERRINAREWYEMFHQSPKPERVEQKFLPDQLPEINFQIPGKLKQAYIFIKRDVHAKLSNAQYLIINLLESPLLAFILASLILYFETGAGGSDGYVFSQNPNLTIYIIISVIIAIFIGLSVSAEEIINDRKILKRESFLNLSRLSYLSSKFILLAVISAVQTALFVLVGNSIMEIQGLGWHYWLILFSSSVFANLLGLNISDSFKKTVNIYILIPFLIIPQLILSGVFVNFDQLNPKLSSTKGIPWYGELIAARWAFEAIAVDQFTNNAYQKEFYTFERIKSQATYIKDYWVPEMTNQLNKREQTTDPDEKKDIDQLIFNELVKYKKYASTETPVEIQMDAQSFKKQDFNGLQDHLKTLKTFYIKLFNKADEAIEARKKEMMADKGEAYLMELKETYFNESLERFVRRSNDLFIDRLLVLEDELVQKFDPIYMIPSHPFIKAHFLAPVKNIGQKSYNTFFVNLIIIWVLNALLFILLYMGALKKFLTMRYTNKNSDNQISSSD</sequence>
<feature type="transmembrane region" description="Helical" evidence="6">
    <location>
        <begin position="153"/>
        <end position="177"/>
    </location>
</feature>
<reference evidence="8 9" key="1">
    <citation type="journal article" date="2015" name="Microbes Environ.">
        <title>Distribution and evolution of nitrogen fixation genes in the phylum bacteroidetes.</title>
        <authorList>
            <person name="Inoue J."/>
            <person name="Oshima K."/>
            <person name="Suda W."/>
            <person name="Sakamoto M."/>
            <person name="Iino T."/>
            <person name="Noda S."/>
            <person name="Hongoh Y."/>
            <person name="Hattori M."/>
            <person name="Ohkuma M."/>
        </authorList>
    </citation>
    <scope>NUCLEOTIDE SEQUENCE [LARGE SCALE GENOMIC DNA]</scope>
    <source>
        <strain evidence="8">JCM 15548</strain>
    </source>
</reference>